<sequence>MDDGDASEPLLNRRFATRNGPAPYSARLAISSDVEFIAPVYGHQRETGPFTQQSFTRDALKPHEILDQEIESFGYDPVQNLIFVEENIKNGTAAKRYYIEFLRHLVLFLIGLITAASASLMDYLIELISEFKYRVVSSLINQYHTGWLTAVPGFTWCFINMFLVGVSSLLVVFLAPVAAGSGIPQIKCYLNGLNIPRLMRCLTMFVKGAGVVLAVSGGLAVGKEGPMIHIGSVVAAGISQGRVMFFRWSLRSLRFFRNDRQKRDFVSAGAAAGVAAAFGAPVGGLLFALEEGASFVYQRLTWTILFASMVSMFVLALLKTLIHTHSFNFTPGGLASFGVFTFLDTFSVSELLLFLVMGTFGGVSGALFVKANALLTRYRQKYVTSKYGKVIEVMLVSFLTTSIGFALIWLVQDCGPVAFTTNPHPLKLMCADNEFNTMSALLFNTPERSLRILFHEPPGTFNVTTLLVFFPVYYIIACVTYGLSVSSGLFIPALLIGASWGRVIGNWMYSTYPETFPHPGKFALIGAAAQLGGVVRMTLSLTVILMEATGNVIVGLPLLMTLIVAKYTGDYLSEGIYDEHIGLSSMALLPWEPDPLSSSKRAYDVMCSPVVYLEPVMHVRALVEQIGENLHHGFPIVEGPVNPARFSYGTLVGIISSEHLAIILKHRIFLKEDGTPMRSLEYTDYDSEYPSYAKLHDVLQDLTEEDLEAHVNLRPYMCEAPYSVPETMTMNRVYHLFRLLGLRHLPVVDSENQVRGMITRKDLCRFRFERIGDELRVEELTFSKKVKTKHPGAM</sequence>
<feature type="transmembrane region" description="Helical" evidence="11">
    <location>
        <begin position="227"/>
        <end position="245"/>
    </location>
</feature>
<feature type="transmembrane region" description="Helical" evidence="11">
    <location>
        <begin position="201"/>
        <end position="221"/>
    </location>
</feature>
<dbReference type="PANTHER" id="PTHR11689">
    <property type="entry name" value="CHLORIDE CHANNEL PROTEIN CLC FAMILY MEMBER"/>
    <property type="match status" value="1"/>
</dbReference>
<dbReference type="AlphaFoldDB" id="A0A4S2LR51"/>
<name>A0A4S2LR51_OPIFE</name>
<evidence type="ECO:0000256" key="4">
    <source>
        <dbReference type="ARBA" id="ARBA00022737"/>
    </source>
</evidence>
<evidence type="ECO:0000256" key="6">
    <source>
        <dbReference type="ARBA" id="ARBA00023065"/>
    </source>
</evidence>
<organism evidence="13 14">
    <name type="scientific">Opisthorchis felineus</name>
    <dbReference type="NCBI Taxonomy" id="147828"/>
    <lineage>
        <taxon>Eukaryota</taxon>
        <taxon>Metazoa</taxon>
        <taxon>Spiralia</taxon>
        <taxon>Lophotrochozoa</taxon>
        <taxon>Platyhelminthes</taxon>
        <taxon>Trematoda</taxon>
        <taxon>Digenea</taxon>
        <taxon>Opisthorchiida</taxon>
        <taxon>Opisthorchiata</taxon>
        <taxon>Opisthorchiidae</taxon>
        <taxon>Opisthorchis</taxon>
    </lineage>
</organism>
<keyword evidence="5 11" id="KW-1133">Transmembrane helix</keyword>
<evidence type="ECO:0000256" key="11">
    <source>
        <dbReference type="RuleBase" id="RU361221"/>
    </source>
</evidence>
<evidence type="ECO:0000256" key="2">
    <source>
        <dbReference type="ARBA" id="ARBA00022448"/>
    </source>
</evidence>
<dbReference type="PRINTS" id="PR00762">
    <property type="entry name" value="CLCHANNEL"/>
</dbReference>
<feature type="transmembrane region" description="Helical" evidence="11">
    <location>
        <begin position="351"/>
        <end position="369"/>
    </location>
</feature>
<keyword evidence="6 11" id="KW-0406">Ion transport</keyword>
<keyword evidence="9 11" id="KW-0868">Chloride</keyword>
<dbReference type="Pfam" id="PF00571">
    <property type="entry name" value="CBS"/>
    <property type="match status" value="1"/>
</dbReference>
<dbReference type="SUPFAM" id="SSF81340">
    <property type="entry name" value="Clc chloride channel"/>
    <property type="match status" value="1"/>
</dbReference>
<dbReference type="Gene3D" id="3.10.580.10">
    <property type="entry name" value="CBS-domain"/>
    <property type="match status" value="1"/>
</dbReference>
<evidence type="ECO:0000256" key="8">
    <source>
        <dbReference type="ARBA" id="ARBA00023136"/>
    </source>
</evidence>
<evidence type="ECO:0000256" key="3">
    <source>
        <dbReference type="ARBA" id="ARBA00022692"/>
    </source>
</evidence>
<comment type="caution">
    <text evidence="13">The sequence shown here is derived from an EMBL/GenBank/DDBJ whole genome shotgun (WGS) entry which is preliminary data.</text>
</comment>
<evidence type="ECO:0000313" key="13">
    <source>
        <dbReference type="EMBL" id="TGZ66252.1"/>
    </source>
</evidence>
<keyword evidence="2 11" id="KW-0813">Transport</keyword>
<reference evidence="13 14" key="1">
    <citation type="journal article" date="2019" name="BMC Genomics">
        <title>New insights from Opisthorchis felineus genome: update on genomics of the epidemiologically important liver flukes.</title>
        <authorList>
            <person name="Ershov N.I."/>
            <person name="Mordvinov V.A."/>
            <person name="Prokhortchouk E.B."/>
            <person name="Pakharukova M.Y."/>
            <person name="Gunbin K.V."/>
            <person name="Ustyantsev K."/>
            <person name="Genaev M.A."/>
            <person name="Blinov A.G."/>
            <person name="Mazur A."/>
            <person name="Boulygina E."/>
            <person name="Tsygankova S."/>
            <person name="Khrameeva E."/>
            <person name="Chekanov N."/>
            <person name="Fan G."/>
            <person name="Xiao A."/>
            <person name="Zhang H."/>
            <person name="Xu X."/>
            <person name="Yang H."/>
            <person name="Solovyev V."/>
            <person name="Lee S.M."/>
            <person name="Liu X."/>
            <person name="Afonnikov D.A."/>
            <person name="Skryabin K.G."/>
        </authorList>
    </citation>
    <scope>NUCLEOTIDE SEQUENCE [LARGE SCALE GENOMIC DNA]</scope>
    <source>
        <strain evidence="13">AK-0245</strain>
        <tissue evidence="13">Whole organism</tissue>
    </source>
</reference>
<evidence type="ECO:0000256" key="1">
    <source>
        <dbReference type="ARBA" id="ARBA00004141"/>
    </source>
</evidence>
<dbReference type="STRING" id="147828.A0A4S2LR51"/>
<dbReference type="InterPro" id="IPR046342">
    <property type="entry name" value="CBS_dom_sf"/>
</dbReference>
<dbReference type="Proteomes" id="UP000308267">
    <property type="component" value="Unassembled WGS sequence"/>
</dbReference>
<feature type="transmembrane region" description="Helical" evidence="11">
    <location>
        <begin position="472"/>
        <end position="501"/>
    </location>
</feature>
<feature type="transmembrane region" description="Helical" evidence="11">
    <location>
        <begin position="105"/>
        <end position="125"/>
    </location>
</feature>
<evidence type="ECO:0000256" key="9">
    <source>
        <dbReference type="ARBA" id="ARBA00023214"/>
    </source>
</evidence>
<comment type="subcellular location">
    <subcellularLocation>
        <location evidence="1 11">Membrane</location>
        <topology evidence="1 11">Multi-pass membrane protein</topology>
    </subcellularLocation>
</comment>
<keyword evidence="8 11" id="KW-0472">Membrane</keyword>
<feature type="transmembrane region" description="Helical" evidence="11">
    <location>
        <begin position="327"/>
        <end position="345"/>
    </location>
</feature>
<comment type="similarity">
    <text evidence="11">Belongs to the chloride channel (TC 2.A.49) family.</text>
</comment>
<dbReference type="Pfam" id="PF00654">
    <property type="entry name" value="Voltage_CLC"/>
    <property type="match status" value="1"/>
</dbReference>
<keyword evidence="4" id="KW-0677">Repeat</keyword>
<dbReference type="InterPro" id="IPR051280">
    <property type="entry name" value="Cl-channel/antiporter"/>
</dbReference>
<feature type="transmembrane region" description="Helical" evidence="11">
    <location>
        <begin position="300"/>
        <end position="318"/>
    </location>
</feature>
<keyword evidence="14" id="KW-1185">Reference proteome</keyword>
<accession>A0A4S2LR51</accession>
<dbReference type="OrthoDB" id="428525at2759"/>
<dbReference type="EMBL" id="SJOL01006461">
    <property type="protein sequence ID" value="TGZ66252.1"/>
    <property type="molecule type" value="Genomic_DNA"/>
</dbReference>
<dbReference type="InterPro" id="IPR001807">
    <property type="entry name" value="ClC"/>
</dbReference>
<proteinExistence type="inferred from homology"/>
<evidence type="ECO:0000256" key="7">
    <source>
        <dbReference type="ARBA" id="ARBA00023122"/>
    </source>
</evidence>
<dbReference type="GO" id="GO:0005765">
    <property type="term" value="C:lysosomal membrane"/>
    <property type="evidence" value="ECO:0007669"/>
    <property type="project" value="TreeGrafter"/>
</dbReference>
<evidence type="ECO:0000256" key="10">
    <source>
        <dbReference type="PROSITE-ProRule" id="PRU00703"/>
    </source>
</evidence>
<keyword evidence="3 11" id="KW-0812">Transmembrane</keyword>
<keyword evidence="7 10" id="KW-0129">CBS domain</keyword>
<dbReference type="PANTHER" id="PTHR11689:SF136">
    <property type="entry name" value="H(+)_CL(-) EXCHANGE TRANSPORTER 7"/>
    <property type="match status" value="1"/>
</dbReference>
<dbReference type="SMART" id="SM00116">
    <property type="entry name" value="CBS"/>
    <property type="match status" value="2"/>
</dbReference>
<dbReference type="GO" id="GO:0005254">
    <property type="term" value="F:chloride channel activity"/>
    <property type="evidence" value="ECO:0007669"/>
    <property type="project" value="UniProtKB-UniRule"/>
</dbReference>
<feature type="transmembrane region" description="Helical" evidence="11">
    <location>
        <begin position="153"/>
        <end position="180"/>
    </location>
</feature>
<dbReference type="PROSITE" id="PS51371">
    <property type="entry name" value="CBS"/>
    <property type="match status" value="1"/>
</dbReference>
<feature type="transmembrane region" description="Helical" evidence="11">
    <location>
        <begin position="265"/>
        <end position="288"/>
    </location>
</feature>
<feature type="domain" description="CBS" evidence="12">
    <location>
        <begin position="717"/>
        <end position="774"/>
    </location>
</feature>
<dbReference type="SUPFAM" id="SSF54631">
    <property type="entry name" value="CBS-domain pair"/>
    <property type="match status" value="1"/>
</dbReference>
<dbReference type="InterPro" id="IPR014743">
    <property type="entry name" value="Cl-channel_core"/>
</dbReference>
<evidence type="ECO:0000313" key="14">
    <source>
        <dbReference type="Proteomes" id="UP000308267"/>
    </source>
</evidence>
<feature type="transmembrane region" description="Helical" evidence="11">
    <location>
        <begin position="552"/>
        <end position="569"/>
    </location>
</feature>
<protein>
    <recommendedName>
        <fullName evidence="11">Chloride channel protein</fullName>
    </recommendedName>
</protein>
<dbReference type="InterPro" id="IPR000644">
    <property type="entry name" value="CBS_dom"/>
</dbReference>
<evidence type="ECO:0000259" key="12">
    <source>
        <dbReference type="PROSITE" id="PS51371"/>
    </source>
</evidence>
<dbReference type="Gene3D" id="1.10.3080.10">
    <property type="entry name" value="Clc chloride channel"/>
    <property type="match status" value="1"/>
</dbReference>
<dbReference type="CDD" id="cd04591">
    <property type="entry name" value="CBS_pair_voltage-gated_CLC_euk_bac"/>
    <property type="match status" value="1"/>
</dbReference>
<evidence type="ECO:0000256" key="5">
    <source>
        <dbReference type="ARBA" id="ARBA00022989"/>
    </source>
</evidence>
<gene>
    <name evidence="13" type="ORF">CRM22_005433</name>
</gene>
<feature type="transmembrane region" description="Helical" evidence="11">
    <location>
        <begin position="390"/>
        <end position="411"/>
    </location>
</feature>